<proteinExistence type="predicted"/>
<gene>
    <name evidence="1" type="ORF">EVAR_14993_1</name>
</gene>
<evidence type="ECO:0000313" key="2">
    <source>
        <dbReference type="Proteomes" id="UP000299102"/>
    </source>
</evidence>
<comment type="caution">
    <text evidence="1">The sequence shown here is derived from an EMBL/GenBank/DDBJ whole genome shotgun (WGS) entry which is preliminary data.</text>
</comment>
<reference evidence="1 2" key="1">
    <citation type="journal article" date="2019" name="Commun. Biol.">
        <title>The bagworm genome reveals a unique fibroin gene that provides high tensile strength.</title>
        <authorList>
            <person name="Kono N."/>
            <person name="Nakamura H."/>
            <person name="Ohtoshi R."/>
            <person name="Tomita M."/>
            <person name="Numata K."/>
            <person name="Arakawa K."/>
        </authorList>
    </citation>
    <scope>NUCLEOTIDE SEQUENCE [LARGE SCALE GENOMIC DNA]</scope>
</reference>
<evidence type="ECO:0000313" key="1">
    <source>
        <dbReference type="EMBL" id="GBP58992.1"/>
    </source>
</evidence>
<dbReference type="EMBL" id="BGZK01000750">
    <property type="protein sequence ID" value="GBP58992.1"/>
    <property type="molecule type" value="Genomic_DNA"/>
</dbReference>
<accession>A0A4C1X7Y2</accession>
<protein>
    <submittedName>
        <fullName evidence="1">Uncharacterized protein</fullName>
    </submittedName>
</protein>
<name>A0A4C1X7Y2_EUMVA</name>
<organism evidence="1 2">
    <name type="scientific">Eumeta variegata</name>
    <name type="common">Bagworm moth</name>
    <name type="synonym">Eumeta japonica</name>
    <dbReference type="NCBI Taxonomy" id="151549"/>
    <lineage>
        <taxon>Eukaryota</taxon>
        <taxon>Metazoa</taxon>
        <taxon>Ecdysozoa</taxon>
        <taxon>Arthropoda</taxon>
        <taxon>Hexapoda</taxon>
        <taxon>Insecta</taxon>
        <taxon>Pterygota</taxon>
        <taxon>Neoptera</taxon>
        <taxon>Endopterygota</taxon>
        <taxon>Lepidoptera</taxon>
        <taxon>Glossata</taxon>
        <taxon>Ditrysia</taxon>
        <taxon>Tineoidea</taxon>
        <taxon>Psychidae</taxon>
        <taxon>Oiketicinae</taxon>
        <taxon>Eumeta</taxon>
    </lineage>
</organism>
<dbReference type="AlphaFoldDB" id="A0A4C1X7Y2"/>
<sequence length="201" mass="22331">MAEADNARSTSRRNGLCYASRLAPGRKGRHSDDVWPKYSANLVLSTATDGLRIVSRTGGKQISDWTPVLSVKIPVVQFPLSPPSINPFPLPKTFYSYARDRRHSSFSGVADVYSRRWPSAICKSKVSHVFTIDVDAVVLPIYKLQNILQCYDNDQLKRIPSISTSIVSMISADHLRPAMYDDETEGHRYGAPPAPIARGLK</sequence>
<keyword evidence="2" id="KW-1185">Reference proteome</keyword>
<dbReference type="Proteomes" id="UP000299102">
    <property type="component" value="Unassembled WGS sequence"/>
</dbReference>